<reference evidence="6" key="4">
    <citation type="submission" date="2025-08" db="UniProtKB">
        <authorList>
            <consortium name="Ensembl"/>
        </authorList>
    </citation>
    <scope>IDENTIFICATION</scope>
</reference>
<feature type="coiled-coil region" evidence="3">
    <location>
        <begin position="709"/>
        <end position="743"/>
    </location>
</feature>
<protein>
    <submittedName>
        <fullName evidence="6">Janus kinase and microtubule interacting protein 3</fullName>
    </submittedName>
</protein>
<keyword evidence="7" id="KW-1185">Reference proteome</keyword>
<feature type="domain" description="Janus kinase and microtubule-interacting protein C-terminal" evidence="5">
    <location>
        <begin position="366"/>
        <end position="541"/>
    </location>
</feature>
<feature type="coiled-coil region" evidence="3">
    <location>
        <begin position="606"/>
        <end position="633"/>
    </location>
</feature>
<comment type="similarity">
    <text evidence="1">Belongs to the JAKMIP family.</text>
</comment>
<reference evidence="7" key="3">
    <citation type="journal article" date="2014" name="Nature">
        <title>Elephant shark genome provides unique insights into gnathostome evolution.</title>
        <authorList>
            <consortium name="International Elephant Shark Genome Sequencing Consortium"/>
            <person name="Venkatesh B."/>
            <person name="Lee A.P."/>
            <person name="Ravi V."/>
            <person name="Maurya A.K."/>
            <person name="Lian M.M."/>
            <person name="Swann J.B."/>
            <person name="Ohta Y."/>
            <person name="Flajnik M.F."/>
            <person name="Sutoh Y."/>
            <person name="Kasahara M."/>
            <person name="Hoon S."/>
            <person name="Gangu V."/>
            <person name="Roy S.W."/>
            <person name="Irimia M."/>
            <person name="Korzh V."/>
            <person name="Kondrychyn I."/>
            <person name="Lim Z.W."/>
            <person name="Tay B.H."/>
            <person name="Tohari S."/>
            <person name="Kong K.W."/>
            <person name="Ho S."/>
            <person name="Lorente-Galdos B."/>
            <person name="Quilez J."/>
            <person name="Marques-Bonet T."/>
            <person name="Raney B.J."/>
            <person name="Ingham P.W."/>
            <person name="Tay A."/>
            <person name="Hillier L.W."/>
            <person name="Minx P."/>
            <person name="Boehm T."/>
            <person name="Wilson R.K."/>
            <person name="Brenner S."/>
            <person name="Warren W.C."/>
        </authorList>
    </citation>
    <scope>NUCLEOTIDE SEQUENCE [LARGE SCALE GENOMIC DNA]</scope>
</reference>
<feature type="region of interest" description="Disordered" evidence="4">
    <location>
        <begin position="384"/>
        <end position="404"/>
    </location>
</feature>
<dbReference type="GO" id="GO:0008017">
    <property type="term" value="F:microtubule binding"/>
    <property type="evidence" value="ECO:0007669"/>
    <property type="project" value="InterPro"/>
</dbReference>
<dbReference type="AlphaFoldDB" id="A0A4W3KAY9"/>
<accession>A0A4W3KAY9</accession>
<keyword evidence="2 3" id="KW-0175">Coiled coil</keyword>
<dbReference type="Pfam" id="PF16034">
    <property type="entry name" value="JAKMIP_CC3"/>
    <property type="match status" value="1"/>
</dbReference>
<feature type="coiled-coil region" evidence="3">
    <location>
        <begin position="18"/>
        <end position="97"/>
    </location>
</feature>
<dbReference type="GO" id="GO:0019900">
    <property type="term" value="F:kinase binding"/>
    <property type="evidence" value="ECO:0007669"/>
    <property type="project" value="InterPro"/>
</dbReference>
<sequence>MSKKGAGARAKGDKPDALAALQAANEELRAKLTDIQIELQQEKSKVSKLEREKNQEVKQIKEQEQHKHTVLVTELKAKLHEEKMKELQAVRETLLRQHEAELLRVIKIKDNDNQRLQALVNALRDGAAEKVKSMLYTEAKEEARKVFEVEKIKMQQELSEQKGAKKQVEEALSQAVHADKMKAAEIRSIYHLHQEEISRIKRDCEREIRRLEQQLDEKDTRRFQLKIAELSAIIRKLEDRNSLLSEERNELLKRLREAESQYKPLLDKNRRLSRKNEEMSHSLRRLQNKLKFLTQENIKMKERVGIIRRPSSLNDLDRTHEAREIEFLRLQLIEQQSIIDDLSKVMHYFLLLTGRVVLAGQATEKLKPVVETFFGYDEETSVDSDGSSISYQTDRTPCTPDDDLDEGMAKEETELRFRQLTMEYQALQRAYALLQEQVGGTLDAEREVKTREQLQVENHRYQTKIEDLEKALAEQGQDMKWIEEKQALYHRNQELLEKIQQTQNEENRLRHDVQDVKDQNELLEFRILELEERERRSPAINFHHIPFPEGVSPLQVYCEAEGVTDISVADLMKKLDILGDNANLTNEEQVVVIQARTVLTLAEKWLQQIEVTESALQQKMNDLENEKELFSKQKGYLDEELDYRKQAMDQAHKRILELEAMLYDALQQEAGAKMTELLSEEEREKLKVAVEQWKRQVLSELRERDAQIMRERKELVHHAHQRIKELEEKIEAQRRQIKELEEKFLFLFLFFSLAFILWS</sequence>
<evidence type="ECO:0000313" key="6">
    <source>
        <dbReference type="Ensembl" id="ENSCMIP00000042065.1"/>
    </source>
</evidence>
<feature type="coiled-coil region" evidence="3">
    <location>
        <begin position="410"/>
        <end position="533"/>
    </location>
</feature>
<name>A0A4W3KAY9_CALMI</name>
<evidence type="ECO:0000256" key="2">
    <source>
        <dbReference type="ARBA" id="ARBA00023054"/>
    </source>
</evidence>
<evidence type="ECO:0000256" key="1">
    <source>
        <dbReference type="ARBA" id="ARBA00005239"/>
    </source>
</evidence>
<reference evidence="6" key="5">
    <citation type="submission" date="2025-09" db="UniProtKB">
        <authorList>
            <consortium name="Ensembl"/>
        </authorList>
    </citation>
    <scope>IDENTIFICATION</scope>
</reference>
<evidence type="ECO:0000259" key="5">
    <source>
        <dbReference type="Pfam" id="PF16034"/>
    </source>
</evidence>
<organism evidence="6 7">
    <name type="scientific">Callorhinchus milii</name>
    <name type="common">Ghost shark</name>
    <dbReference type="NCBI Taxonomy" id="7868"/>
    <lineage>
        <taxon>Eukaryota</taxon>
        <taxon>Metazoa</taxon>
        <taxon>Chordata</taxon>
        <taxon>Craniata</taxon>
        <taxon>Vertebrata</taxon>
        <taxon>Chondrichthyes</taxon>
        <taxon>Holocephali</taxon>
        <taxon>Chimaeriformes</taxon>
        <taxon>Callorhinchidae</taxon>
        <taxon>Callorhinchus</taxon>
    </lineage>
</organism>
<dbReference type="InterPro" id="IPR024836">
    <property type="entry name" value="JAKMIP"/>
</dbReference>
<evidence type="ECO:0000256" key="4">
    <source>
        <dbReference type="SAM" id="MobiDB-lite"/>
    </source>
</evidence>
<proteinExistence type="inferred from homology"/>
<feature type="coiled-coil region" evidence="3">
    <location>
        <begin position="151"/>
        <end position="303"/>
    </location>
</feature>
<feature type="compositionally biased region" description="Polar residues" evidence="4">
    <location>
        <begin position="384"/>
        <end position="396"/>
    </location>
</feature>
<dbReference type="GeneTree" id="ENSGT00940000153713"/>
<evidence type="ECO:0000256" key="3">
    <source>
        <dbReference type="SAM" id="Coils"/>
    </source>
</evidence>
<dbReference type="InterPro" id="IPR031994">
    <property type="entry name" value="JAKMIP_C"/>
</dbReference>
<reference evidence="7" key="1">
    <citation type="journal article" date="2006" name="Science">
        <title>Ancient noncoding elements conserved in the human genome.</title>
        <authorList>
            <person name="Venkatesh B."/>
            <person name="Kirkness E.F."/>
            <person name="Loh Y.H."/>
            <person name="Halpern A.L."/>
            <person name="Lee A.P."/>
            <person name="Johnson J."/>
            <person name="Dandona N."/>
            <person name="Viswanathan L.D."/>
            <person name="Tay A."/>
            <person name="Venter J.C."/>
            <person name="Strausberg R.L."/>
            <person name="Brenner S."/>
        </authorList>
    </citation>
    <scope>NUCLEOTIDE SEQUENCE [LARGE SCALE GENOMIC DNA]</scope>
</reference>
<dbReference type="Ensembl" id="ENSCMIT00000042666.1">
    <property type="protein sequence ID" value="ENSCMIP00000042065.1"/>
    <property type="gene ID" value="ENSCMIG00000017490.1"/>
</dbReference>
<dbReference type="PANTHER" id="PTHR18935:SF9">
    <property type="entry name" value="JANUS KINASE AND MICROTUBULE-INTERACTING PROTEIN 3"/>
    <property type="match status" value="1"/>
</dbReference>
<evidence type="ECO:0000313" key="7">
    <source>
        <dbReference type="Proteomes" id="UP000314986"/>
    </source>
</evidence>
<reference evidence="7" key="2">
    <citation type="journal article" date="2007" name="PLoS Biol.">
        <title>Survey sequencing and comparative analysis of the elephant shark (Callorhinchus milii) genome.</title>
        <authorList>
            <person name="Venkatesh B."/>
            <person name="Kirkness E.F."/>
            <person name="Loh Y.H."/>
            <person name="Halpern A.L."/>
            <person name="Lee A.P."/>
            <person name="Johnson J."/>
            <person name="Dandona N."/>
            <person name="Viswanathan L.D."/>
            <person name="Tay A."/>
            <person name="Venter J.C."/>
            <person name="Strausberg R.L."/>
            <person name="Brenner S."/>
        </authorList>
    </citation>
    <scope>NUCLEOTIDE SEQUENCE [LARGE SCALE GENOMIC DNA]</scope>
</reference>
<dbReference type="Proteomes" id="UP000314986">
    <property type="component" value="Unassembled WGS sequence"/>
</dbReference>
<dbReference type="PANTHER" id="PTHR18935">
    <property type="entry name" value="GOLGIN SUBFAMILY A MEMBER 4-LIKE ISOFORM X1"/>
    <property type="match status" value="1"/>
</dbReference>